<dbReference type="InterPro" id="IPR001969">
    <property type="entry name" value="Aspartic_peptidase_AS"/>
</dbReference>
<feature type="chain" id="PRO_5040451604" description="Peptidase A1 domain-containing protein" evidence="6">
    <location>
        <begin position="19"/>
        <end position="458"/>
    </location>
</feature>
<dbReference type="GO" id="GO:0000324">
    <property type="term" value="C:fungal-type vacuole"/>
    <property type="evidence" value="ECO:0007669"/>
    <property type="project" value="TreeGrafter"/>
</dbReference>
<proteinExistence type="inferred from homology"/>
<keyword evidence="4" id="KW-0645">Protease</keyword>
<evidence type="ECO:0000256" key="2">
    <source>
        <dbReference type="ARBA" id="ARBA00022750"/>
    </source>
</evidence>
<feature type="region of interest" description="Disordered" evidence="5">
    <location>
        <begin position="402"/>
        <end position="431"/>
    </location>
</feature>
<dbReference type="SUPFAM" id="SSF50630">
    <property type="entry name" value="Acid proteases"/>
    <property type="match status" value="1"/>
</dbReference>
<dbReference type="OrthoDB" id="15189at2759"/>
<protein>
    <recommendedName>
        <fullName evidence="7">Peptidase A1 domain-containing protein</fullName>
    </recommendedName>
</protein>
<evidence type="ECO:0000256" key="6">
    <source>
        <dbReference type="SAM" id="SignalP"/>
    </source>
</evidence>
<evidence type="ECO:0000313" key="8">
    <source>
        <dbReference type="EMBL" id="KAF7548856.1"/>
    </source>
</evidence>
<dbReference type="InterPro" id="IPR001461">
    <property type="entry name" value="Aspartic_peptidase_A1"/>
</dbReference>
<comment type="similarity">
    <text evidence="1 4">Belongs to the peptidase A1 family.</text>
</comment>
<dbReference type="InterPro" id="IPR033121">
    <property type="entry name" value="PEPTIDASE_A1"/>
</dbReference>
<evidence type="ECO:0000256" key="1">
    <source>
        <dbReference type="ARBA" id="ARBA00007447"/>
    </source>
</evidence>
<dbReference type="Gene3D" id="2.40.70.10">
    <property type="entry name" value="Acid Proteases"/>
    <property type="match status" value="2"/>
</dbReference>
<dbReference type="Pfam" id="PF00026">
    <property type="entry name" value="Asp"/>
    <property type="match status" value="1"/>
</dbReference>
<keyword evidence="2 4" id="KW-0064">Aspartyl protease</keyword>
<dbReference type="EMBL" id="JAANBB010000137">
    <property type="protein sequence ID" value="KAF7548856.1"/>
    <property type="molecule type" value="Genomic_DNA"/>
</dbReference>
<feature type="compositionally biased region" description="Gly residues" evidence="5">
    <location>
        <begin position="405"/>
        <end position="419"/>
    </location>
</feature>
<dbReference type="PANTHER" id="PTHR47966:SF47">
    <property type="entry name" value="ENDOPEPTIDASE, PUTATIVE (AFU_ORTHOLOGUE AFUA_3G01220)-RELATED"/>
    <property type="match status" value="1"/>
</dbReference>
<sequence>MLLTTLALVATATPFVAGSVAPLRRRSNRQSNPAPMTATGNAVVFDVEVQFGDQPFLLLVDTGSSDTWVVKTDFQCVNATDNSDLPQEQCLFGPTYDVPSDMQYVKNQTFGVQYGTGIAVGKVGYENITIGGITVPNQKVGIVDRSTDKGDGINSGILGLGYPPLTSAHYGSTLDNSSLLLNRAIYDPTFVSMYKNDLVDSWYSMAIERLPQNVSTGPGGWLGLGELPPVAHSNDWAIAPIEVTKGLPDVYTGGIDQITLMTLSVDSITWGSRSKTSSRTTNSTSFQAVVDSGNQMNMVPQEVADEINAQFDPPAVYNEEAGIYVVDCNAKSPALGIEIDGHTFWHQSADMIIQDASTGFCYSSLNSPAVGSGVTLQFLGDAFLKNVVSVFDFGKDEMRFAARTGGNGTTGGKGNGTSSGNGNDDDKTPVSSDGHALATGLWSIASLALLTQAAAALL</sequence>
<dbReference type="AlphaFoldDB" id="A0A9P5H4S0"/>
<feature type="active site" evidence="3">
    <location>
        <position position="61"/>
    </location>
</feature>
<dbReference type="Proteomes" id="UP000722485">
    <property type="component" value="Unassembled WGS sequence"/>
</dbReference>
<reference evidence="8" key="1">
    <citation type="submission" date="2020-03" db="EMBL/GenBank/DDBJ databases">
        <title>Draft Genome Sequence of Cylindrodendrum hubeiense.</title>
        <authorList>
            <person name="Buettner E."/>
            <person name="Kellner H."/>
        </authorList>
    </citation>
    <scope>NUCLEOTIDE SEQUENCE</scope>
    <source>
        <strain evidence="8">IHI 201604</strain>
    </source>
</reference>
<feature type="domain" description="Peptidase A1" evidence="7">
    <location>
        <begin position="45"/>
        <end position="401"/>
    </location>
</feature>
<evidence type="ECO:0000259" key="7">
    <source>
        <dbReference type="PROSITE" id="PS51767"/>
    </source>
</evidence>
<keyword evidence="4" id="KW-0378">Hydrolase</keyword>
<dbReference type="PROSITE" id="PS51767">
    <property type="entry name" value="PEPTIDASE_A1"/>
    <property type="match status" value="1"/>
</dbReference>
<evidence type="ECO:0000256" key="5">
    <source>
        <dbReference type="SAM" id="MobiDB-lite"/>
    </source>
</evidence>
<dbReference type="InterPro" id="IPR034164">
    <property type="entry name" value="Pepsin-like_dom"/>
</dbReference>
<feature type="signal peptide" evidence="6">
    <location>
        <begin position="1"/>
        <end position="18"/>
    </location>
</feature>
<feature type="active site" evidence="3">
    <location>
        <position position="291"/>
    </location>
</feature>
<dbReference type="PANTHER" id="PTHR47966">
    <property type="entry name" value="BETA-SITE APP-CLEAVING ENZYME, ISOFORM A-RELATED"/>
    <property type="match status" value="1"/>
</dbReference>
<name>A0A9P5H4S0_9HYPO</name>
<dbReference type="InterPro" id="IPR021109">
    <property type="entry name" value="Peptidase_aspartic_dom_sf"/>
</dbReference>
<dbReference type="PROSITE" id="PS00141">
    <property type="entry name" value="ASP_PROTEASE"/>
    <property type="match status" value="1"/>
</dbReference>
<dbReference type="GO" id="GO:0006508">
    <property type="term" value="P:proteolysis"/>
    <property type="evidence" value="ECO:0007669"/>
    <property type="project" value="UniProtKB-KW"/>
</dbReference>
<keyword evidence="6" id="KW-0732">Signal</keyword>
<keyword evidence="9" id="KW-1185">Reference proteome</keyword>
<evidence type="ECO:0000313" key="9">
    <source>
        <dbReference type="Proteomes" id="UP000722485"/>
    </source>
</evidence>
<evidence type="ECO:0000256" key="3">
    <source>
        <dbReference type="PIRSR" id="PIRSR601461-1"/>
    </source>
</evidence>
<evidence type="ECO:0000256" key="4">
    <source>
        <dbReference type="RuleBase" id="RU000454"/>
    </source>
</evidence>
<dbReference type="PRINTS" id="PR00792">
    <property type="entry name" value="PEPSIN"/>
</dbReference>
<organism evidence="8 9">
    <name type="scientific">Cylindrodendrum hubeiense</name>
    <dbReference type="NCBI Taxonomy" id="595255"/>
    <lineage>
        <taxon>Eukaryota</taxon>
        <taxon>Fungi</taxon>
        <taxon>Dikarya</taxon>
        <taxon>Ascomycota</taxon>
        <taxon>Pezizomycotina</taxon>
        <taxon>Sordariomycetes</taxon>
        <taxon>Hypocreomycetidae</taxon>
        <taxon>Hypocreales</taxon>
        <taxon>Nectriaceae</taxon>
        <taxon>Cylindrodendrum</taxon>
    </lineage>
</organism>
<dbReference type="CDD" id="cd05471">
    <property type="entry name" value="pepsin_like"/>
    <property type="match status" value="1"/>
</dbReference>
<accession>A0A9P5H4S0</accession>
<comment type="caution">
    <text evidence="8">The sequence shown here is derived from an EMBL/GenBank/DDBJ whole genome shotgun (WGS) entry which is preliminary data.</text>
</comment>
<gene>
    <name evidence="8" type="ORF">G7Z17_g6797</name>
</gene>
<dbReference type="GO" id="GO:0004190">
    <property type="term" value="F:aspartic-type endopeptidase activity"/>
    <property type="evidence" value="ECO:0007669"/>
    <property type="project" value="UniProtKB-KW"/>
</dbReference>